<gene>
    <name evidence="2" type="ORF">SPARVUS_LOCUS7407559</name>
</gene>
<protein>
    <submittedName>
        <fullName evidence="2">Uncharacterized protein</fullName>
    </submittedName>
</protein>
<name>A0ABN9DK32_9NEOB</name>
<sequence length="66" mass="7580">GRQEQCHRNSWGHQRADSEVPNHKQPKSGAEPNQDQSRSQEQVSSRRVIRVRSGTSRVSNKEITQE</sequence>
<evidence type="ECO:0000256" key="1">
    <source>
        <dbReference type="SAM" id="MobiDB-lite"/>
    </source>
</evidence>
<evidence type="ECO:0000313" key="2">
    <source>
        <dbReference type="EMBL" id="CAI9572250.1"/>
    </source>
</evidence>
<feature type="non-terminal residue" evidence="2">
    <location>
        <position position="1"/>
    </location>
</feature>
<feature type="compositionally biased region" description="Low complexity" evidence="1">
    <location>
        <begin position="34"/>
        <end position="58"/>
    </location>
</feature>
<feature type="region of interest" description="Disordered" evidence="1">
    <location>
        <begin position="1"/>
        <end position="66"/>
    </location>
</feature>
<dbReference type="Proteomes" id="UP001162483">
    <property type="component" value="Unassembled WGS sequence"/>
</dbReference>
<reference evidence="2" key="1">
    <citation type="submission" date="2023-05" db="EMBL/GenBank/DDBJ databases">
        <authorList>
            <person name="Stuckert A."/>
        </authorList>
    </citation>
    <scope>NUCLEOTIDE SEQUENCE</scope>
</reference>
<proteinExistence type="predicted"/>
<organism evidence="2 3">
    <name type="scientific">Staurois parvus</name>
    <dbReference type="NCBI Taxonomy" id="386267"/>
    <lineage>
        <taxon>Eukaryota</taxon>
        <taxon>Metazoa</taxon>
        <taxon>Chordata</taxon>
        <taxon>Craniata</taxon>
        <taxon>Vertebrata</taxon>
        <taxon>Euteleostomi</taxon>
        <taxon>Amphibia</taxon>
        <taxon>Batrachia</taxon>
        <taxon>Anura</taxon>
        <taxon>Neobatrachia</taxon>
        <taxon>Ranoidea</taxon>
        <taxon>Ranidae</taxon>
        <taxon>Staurois</taxon>
    </lineage>
</organism>
<accession>A0ABN9DK32</accession>
<comment type="caution">
    <text evidence="2">The sequence shown here is derived from an EMBL/GenBank/DDBJ whole genome shotgun (WGS) entry which is preliminary data.</text>
</comment>
<keyword evidence="3" id="KW-1185">Reference proteome</keyword>
<dbReference type="EMBL" id="CATNWA010014478">
    <property type="protein sequence ID" value="CAI9572250.1"/>
    <property type="molecule type" value="Genomic_DNA"/>
</dbReference>
<evidence type="ECO:0000313" key="3">
    <source>
        <dbReference type="Proteomes" id="UP001162483"/>
    </source>
</evidence>